<gene>
    <name evidence="1" type="ORF">KME15_14095</name>
</gene>
<sequence length="61" mass="7055">MQLQTGNATLFTPMMQFRTRNISLETEILLFQTKTLLFQVTLMERAIAIFVFEGRSLTLSL</sequence>
<evidence type="ECO:0000313" key="2">
    <source>
        <dbReference type="Proteomes" id="UP000757435"/>
    </source>
</evidence>
<comment type="caution">
    <text evidence="1">The sequence shown here is derived from an EMBL/GenBank/DDBJ whole genome shotgun (WGS) entry which is preliminary data.</text>
</comment>
<accession>A0A951QBL5</accession>
<reference evidence="1" key="2">
    <citation type="journal article" date="2022" name="Microbiol. Resour. Announc.">
        <title>Metagenome Sequencing to Explore Phylogenomics of Terrestrial Cyanobacteria.</title>
        <authorList>
            <person name="Ward R.D."/>
            <person name="Stajich J.E."/>
            <person name="Johansen J.R."/>
            <person name="Huntemann M."/>
            <person name="Clum A."/>
            <person name="Foster B."/>
            <person name="Foster B."/>
            <person name="Roux S."/>
            <person name="Palaniappan K."/>
            <person name="Varghese N."/>
            <person name="Mukherjee S."/>
            <person name="Reddy T.B.K."/>
            <person name="Daum C."/>
            <person name="Copeland A."/>
            <person name="Chen I.A."/>
            <person name="Ivanova N.N."/>
            <person name="Kyrpides N.C."/>
            <person name="Shapiro N."/>
            <person name="Eloe-Fadrosh E.A."/>
            <person name="Pietrasiak N."/>
        </authorList>
    </citation>
    <scope>NUCLEOTIDE SEQUENCE</scope>
    <source>
        <strain evidence="1">UHER 2000/2452</strain>
    </source>
</reference>
<protein>
    <submittedName>
        <fullName evidence="1">Uncharacterized protein</fullName>
    </submittedName>
</protein>
<name>A0A951QBL5_9CYAN</name>
<dbReference type="Proteomes" id="UP000757435">
    <property type="component" value="Unassembled WGS sequence"/>
</dbReference>
<dbReference type="AlphaFoldDB" id="A0A951QBL5"/>
<evidence type="ECO:0000313" key="1">
    <source>
        <dbReference type="EMBL" id="MBW4659803.1"/>
    </source>
</evidence>
<proteinExistence type="predicted"/>
<dbReference type="EMBL" id="JAHHHD010000015">
    <property type="protein sequence ID" value="MBW4659803.1"/>
    <property type="molecule type" value="Genomic_DNA"/>
</dbReference>
<organism evidence="1 2">
    <name type="scientific">Drouetiella hepatica Uher 2000/2452</name>
    <dbReference type="NCBI Taxonomy" id="904376"/>
    <lineage>
        <taxon>Bacteria</taxon>
        <taxon>Bacillati</taxon>
        <taxon>Cyanobacteriota</taxon>
        <taxon>Cyanophyceae</taxon>
        <taxon>Oculatellales</taxon>
        <taxon>Oculatellaceae</taxon>
        <taxon>Drouetiella</taxon>
    </lineage>
</organism>
<reference evidence="1" key="1">
    <citation type="submission" date="2021-05" db="EMBL/GenBank/DDBJ databases">
        <authorList>
            <person name="Pietrasiak N."/>
            <person name="Ward R."/>
            <person name="Stajich J.E."/>
            <person name="Kurbessoian T."/>
        </authorList>
    </citation>
    <scope>NUCLEOTIDE SEQUENCE</scope>
    <source>
        <strain evidence="1">UHER 2000/2452</strain>
    </source>
</reference>